<dbReference type="GeneID" id="9051400"/>
<evidence type="ECO:0000256" key="3">
    <source>
        <dbReference type="SAM" id="SignalP"/>
    </source>
</evidence>
<keyword evidence="3" id="KW-0732">Signal</keyword>
<dbReference type="PANTHER" id="PTHR12411">
    <property type="entry name" value="CYSTEINE PROTEASE FAMILY C1-RELATED"/>
    <property type="match status" value="1"/>
</dbReference>
<evidence type="ECO:0000313" key="6">
    <source>
        <dbReference type="EMBL" id="EER02917.1"/>
    </source>
</evidence>
<evidence type="ECO:0000256" key="2">
    <source>
        <dbReference type="ARBA" id="ARBA00023145"/>
    </source>
</evidence>
<organism evidence="7">
    <name type="scientific">Perkinsus marinus (strain ATCC 50983 / TXsc)</name>
    <dbReference type="NCBI Taxonomy" id="423536"/>
    <lineage>
        <taxon>Eukaryota</taxon>
        <taxon>Sar</taxon>
        <taxon>Alveolata</taxon>
        <taxon>Perkinsozoa</taxon>
        <taxon>Perkinsea</taxon>
        <taxon>Perkinsida</taxon>
        <taxon>Perkinsidae</taxon>
        <taxon>Perkinsus</taxon>
    </lineage>
</organism>
<dbReference type="AlphaFoldDB" id="C5LK28"/>
<reference evidence="6 7" key="1">
    <citation type="submission" date="2008-07" db="EMBL/GenBank/DDBJ databases">
        <authorList>
            <person name="El-Sayed N."/>
            <person name="Caler E."/>
            <person name="Inman J."/>
            <person name="Amedeo P."/>
            <person name="Hass B."/>
            <person name="Wortman J."/>
        </authorList>
    </citation>
    <scope>NUCLEOTIDE SEQUENCE [LARGE SCALE GENOMIC DNA]</scope>
    <source>
        <strain evidence="7">ATCC 50983 / TXsc</strain>
    </source>
</reference>
<dbReference type="Proteomes" id="UP000007800">
    <property type="component" value="Unassembled WGS sequence"/>
</dbReference>
<feature type="signal peptide" evidence="3">
    <location>
        <begin position="1"/>
        <end position="16"/>
    </location>
</feature>
<keyword evidence="7" id="KW-1185">Reference proteome</keyword>
<feature type="domain" description="Peptidase C1A papain C-terminal" evidence="4">
    <location>
        <begin position="117"/>
        <end position="346"/>
    </location>
</feature>
<dbReference type="Pfam" id="PF08246">
    <property type="entry name" value="Inhibitor_I29"/>
    <property type="match status" value="1"/>
</dbReference>
<dbReference type="EMBL" id="GG682711">
    <property type="protein sequence ID" value="EER02917.1"/>
    <property type="molecule type" value="Genomic_DNA"/>
</dbReference>
<keyword evidence="2" id="KW-0865">Zymogen</keyword>
<dbReference type="GO" id="GO:0008234">
    <property type="term" value="F:cysteine-type peptidase activity"/>
    <property type="evidence" value="ECO:0007669"/>
    <property type="project" value="InterPro"/>
</dbReference>
<name>C5LK28_PERM5</name>
<evidence type="ECO:0000313" key="7">
    <source>
        <dbReference type="Proteomes" id="UP000007800"/>
    </source>
</evidence>
<proteinExistence type="inferred from homology"/>
<protein>
    <submittedName>
        <fullName evidence="6">Thiolproteinase SmTP1, putative</fullName>
    </submittedName>
</protein>
<dbReference type="SMART" id="SM00848">
    <property type="entry name" value="Inhibitor_I29"/>
    <property type="match status" value="1"/>
</dbReference>
<dbReference type="Gene3D" id="3.90.70.10">
    <property type="entry name" value="Cysteine proteinases"/>
    <property type="match status" value="1"/>
</dbReference>
<feature type="chain" id="PRO_5018598802" evidence="3">
    <location>
        <begin position="17"/>
        <end position="359"/>
    </location>
</feature>
<comment type="similarity">
    <text evidence="1">Belongs to the peptidase C1 family.</text>
</comment>
<dbReference type="SUPFAM" id="SSF54001">
    <property type="entry name" value="Cysteine proteinases"/>
    <property type="match status" value="1"/>
</dbReference>
<dbReference type="GO" id="GO:0006508">
    <property type="term" value="P:proteolysis"/>
    <property type="evidence" value="ECO:0007669"/>
    <property type="project" value="InterPro"/>
</dbReference>
<dbReference type="RefSeq" id="XP_002771101.1">
    <property type="nucleotide sequence ID" value="XM_002771055.1"/>
</dbReference>
<dbReference type="Pfam" id="PF00112">
    <property type="entry name" value="Peptidase_C1"/>
    <property type="match status" value="1"/>
</dbReference>
<dbReference type="InterPro" id="IPR039417">
    <property type="entry name" value="Peptidase_C1A_papain-like"/>
</dbReference>
<dbReference type="InterPro" id="IPR013128">
    <property type="entry name" value="Peptidase_C1A"/>
</dbReference>
<dbReference type="InterPro" id="IPR038765">
    <property type="entry name" value="Papain-like_cys_pep_sf"/>
</dbReference>
<dbReference type="SMART" id="SM00645">
    <property type="entry name" value="Pept_C1"/>
    <property type="match status" value="1"/>
</dbReference>
<feature type="domain" description="Cathepsin propeptide inhibitor" evidence="5">
    <location>
        <begin position="25"/>
        <end position="82"/>
    </location>
</feature>
<gene>
    <name evidence="6" type="ORF">Pmar_PMAR000910</name>
</gene>
<dbReference type="InterPro" id="IPR000668">
    <property type="entry name" value="Peptidase_C1A_C"/>
</dbReference>
<evidence type="ECO:0000259" key="5">
    <source>
        <dbReference type="SMART" id="SM00848"/>
    </source>
</evidence>
<dbReference type="CDD" id="cd02248">
    <property type="entry name" value="Peptidase_C1A"/>
    <property type="match status" value="1"/>
</dbReference>
<dbReference type="InterPro" id="IPR013201">
    <property type="entry name" value="Prot_inhib_I29"/>
</dbReference>
<sequence length="359" mass="39691">MFLVVVTLQLIAVGHGASVEVEKAFQEFMRTYDKRYDTDEQYQVAKDAFENTMREIETLRANSNVTHEVGLNEYADLPKEVFNDILKCDFAPKLHTPMIRATAIPTVPQDSFEVGDYPPSVDWEAAGALAPVRRQSGDVKKCGSCYAIGAAVVMESRFKIELSQPRVVPFSVQQLVDCSTTYGNRGCDGGRAQEAFAYSKAEGIVKESSYQYMFEEGPCKESVVKNPDDQCIRPGDIVHLASIPKANEEAMLNAVARGPVAVTLYGAPAFDNYKDGIMRVAACDQKKVDHTVVIVGYNTSADGIRYWKIMNSWGESWGMKGFGYVERTGDKPGPCNILSESHQYPRFVATIRSSPCIGL</sequence>
<evidence type="ECO:0000259" key="4">
    <source>
        <dbReference type="SMART" id="SM00645"/>
    </source>
</evidence>
<dbReference type="OrthoDB" id="437655at2759"/>
<accession>C5LK28</accession>
<dbReference type="InParanoid" id="C5LK28"/>
<evidence type="ECO:0000256" key="1">
    <source>
        <dbReference type="ARBA" id="ARBA00008455"/>
    </source>
</evidence>